<comment type="domain">
    <text evidence="12">Contains an N-terminal zinc-binding domain, a central core domain that contains the primase activity, and a C-terminal DnaB-binding domain.</text>
</comment>
<dbReference type="FunFam" id="3.90.980.10:FF:000001">
    <property type="entry name" value="DNA primase"/>
    <property type="match status" value="1"/>
</dbReference>
<dbReference type="InterPro" id="IPR019475">
    <property type="entry name" value="DNA_primase_DnaB-bd"/>
</dbReference>
<accession>A0A1W1VI27</accession>
<dbReference type="GO" id="GO:0005737">
    <property type="term" value="C:cytoplasm"/>
    <property type="evidence" value="ECO:0007669"/>
    <property type="project" value="TreeGrafter"/>
</dbReference>
<keyword evidence="9" id="KW-0460">Magnesium</keyword>
<dbReference type="GO" id="GO:0008270">
    <property type="term" value="F:zinc ion binding"/>
    <property type="evidence" value="ECO:0007669"/>
    <property type="project" value="UniProtKB-UniRule"/>
</dbReference>
<dbReference type="InterPro" id="IPR006295">
    <property type="entry name" value="DNA_primase_DnaG"/>
</dbReference>
<dbReference type="NCBIfam" id="TIGR01391">
    <property type="entry name" value="dnaG"/>
    <property type="match status" value="1"/>
</dbReference>
<dbReference type="PANTHER" id="PTHR30313:SF2">
    <property type="entry name" value="DNA PRIMASE"/>
    <property type="match status" value="1"/>
</dbReference>
<dbReference type="Pfam" id="PF13155">
    <property type="entry name" value="Toprim_2"/>
    <property type="match status" value="1"/>
</dbReference>
<sequence length="607" mass="68085">MLAAFRENLIEEIKTRVDIIDLISEYVPLKRRGQNYVGLCPFHTEKTPSFTVSPSKQLFYCFGCGVGGDAFTFLMKREGLNFSEALTRLAERVGINLEEGEGAGIFKLRREKERLYQIGALAARFYHLILLRHPTAAQAREYLQRRRVSLEAVRKFELGYAPDSPRALVDYLKRHGFHPREIALAGLAASRAPEGSFDRFRRRLMFPVKDPAGKVIGFGGRALDNSEPKYLNTPETPLFRKGHHLYGLHLAVAGIRRRGKAVVVEGYLDAISAWQHGVDNVVATLGTALTIEQARALKRYTEEVIIAYDADAAGRAAALRVLGVLADMGLRVRVLLLPEGKDPDEFLQRQGGQAFQKLVEEAPPWLVYIIEQVAQSYNLADPSECVKAIQKIIPYLAKIEDAVERDNYVRILSRRTGQLETAIYEELHKFRARQMGRPRRLILDGDIRDSQGTAVTTFQGPEVYLLCAYLASEEWADRIEASLGPAFWSLPQAGIIASAAKELREEYPGLEGEDFQDKLSKKLPPDALPLLARVALKEGQEPLEPKALEQAIKSIQLKKWEDEMQACRRSLSLAEAAGREDEVKALQTRILDLARNIKNLKAGRGET</sequence>
<dbReference type="STRING" id="698762.SAMN00808754_0776"/>
<dbReference type="GO" id="GO:1990077">
    <property type="term" value="C:primosome complex"/>
    <property type="evidence" value="ECO:0007669"/>
    <property type="project" value="UniProtKB-KW"/>
</dbReference>
<dbReference type="Pfam" id="PF10410">
    <property type="entry name" value="DnaB_bind"/>
    <property type="match status" value="1"/>
</dbReference>
<dbReference type="InterPro" id="IPR016136">
    <property type="entry name" value="DNA_helicase_N/primase_C"/>
</dbReference>
<keyword evidence="15" id="KW-0175">Coiled coil</keyword>
<dbReference type="Proteomes" id="UP000192569">
    <property type="component" value="Chromosome I"/>
</dbReference>
<evidence type="ECO:0000256" key="7">
    <source>
        <dbReference type="ARBA" id="ARBA00022771"/>
    </source>
</evidence>
<comment type="function">
    <text evidence="12 13">RNA polymerase that catalyzes the synthesis of short RNA molecules used as primers for DNA polymerase during DNA replication.</text>
</comment>
<dbReference type="SUPFAM" id="SSF56731">
    <property type="entry name" value="DNA primase core"/>
    <property type="match status" value="1"/>
</dbReference>
<dbReference type="HAMAP" id="MF_00974">
    <property type="entry name" value="DNA_primase_DnaG"/>
    <property type="match status" value="1"/>
</dbReference>
<keyword evidence="3 12" id="KW-0808">Transferase</keyword>
<proteinExistence type="inferred from homology"/>
<evidence type="ECO:0000256" key="4">
    <source>
        <dbReference type="ARBA" id="ARBA00022695"/>
    </source>
</evidence>
<comment type="subunit">
    <text evidence="12">Monomer. Interacts with DnaB.</text>
</comment>
<evidence type="ECO:0000256" key="14">
    <source>
        <dbReference type="PIRSR" id="PIRSR002811-1"/>
    </source>
</evidence>
<evidence type="ECO:0000259" key="16">
    <source>
        <dbReference type="PROSITE" id="PS50880"/>
    </source>
</evidence>
<dbReference type="OrthoDB" id="9803773at2"/>
<keyword evidence="4 12" id="KW-0548">Nucleotidyltransferase</keyword>
<dbReference type="InterPro" id="IPR037068">
    <property type="entry name" value="DNA_primase_core_N_sf"/>
</dbReference>
<dbReference type="GO" id="GO:0003899">
    <property type="term" value="F:DNA-directed RNA polymerase activity"/>
    <property type="evidence" value="ECO:0007669"/>
    <property type="project" value="UniProtKB-UniRule"/>
</dbReference>
<feature type="zinc finger region" description="CHC2-type" evidence="12 14">
    <location>
        <begin position="40"/>
        <end position="64"/>
    </location>
</feature>
<dbReference type="FunFam" id="3.90.580.10:FF:000001">
    <property type="entry name" value="DNA primase"/>
    <property type="match status" value="1"/>
</dbReference>
<evidence type="ECO:0000256" key="12">
    <source>
        <dbReference type="HAMAP-Rule" id="MF_00974"/>
    </source>
</evidence>
<keyword evidence="7 12" id="KW-0863">Zinc-finger</keyword>
<dbReference type="InterPro" id="IPR030846">
    <property type="entry name" value="DnaG_bac"/>
</dbReference>
<dbReference type="SUPFAM" id="SSF57783">
    <property type="entry name" value="Zinc beta-ribbon"/>
    <property type="match status" value="1"/>
</dbReference>
<dbReference type="SMART" id="SM00493">
    <property type="entry name" value="TOPRIM"/>
    <property type="match status" value="1"/>
</dbReference>
<evidence type="ECO:0000256" key="11">
    <source>
        <dbReference type="ARBA" id="ARBA00023163"/>
    </source>
</evidence>
<dbReference type="InterPro" id="IPR013264">
    <property type="entry name" value="DNAG_N"/>
</dbReference>
<feature type="domain" description="Toprim" evidence="16">
    <location>
        <begin position="259"/>
        <end position="340"/>
    </location>
</feature>
<keyword evidence="8 12" id="KW-0862">Zinc</keyword>
<keyword evidence="10 12" id="KW-0238">DNA-binding</keyword>
<dbReference type="InterPro" id="IPR034151">
    <property type="entry name" value="TOPRIM_DnaG_bac"/>
</dbReference>
<dbReference type="PROSITE" id="PS50880">
    <property type="entry name" value="TOPRIM"/>
    <property type="match status" value="1"/>
</dbReference>
<keyword evidence="1 12" id="KW-0240">DNA-directed RNA polymerase</keyword>
<keyword evidence="6 12" id="KW-0479">Metal-binding</keyword>
<evidence type="ECO:0000256" key="5">
    <source>
        <dbReference type="ARBA" id="ARBA00022705"/>
    </source>
</evidence>
<dbReference type="AlphaFoldDB" id="A0A1W1VI27"/>
<gene>
    <name evidence="12" type="primary">dnaG</name>
    <name evidence="17" type="ORF">SAMN00808754_0776</name>
</gene>
<dbReference type="CDD" id="cd03364">
    <property type="entry name" value="TOPRIM_DnaG_primases"/>
    <property type="match status" value="1"/>
</dbReference>
<dbReference type="GO" id="GO:0000428">
    <property type="term" value="C:DNA-directed RNA polymerase complex"/>
    <property type="evidence" value="ECO:0007669"/>
    <property type="project" value="UniProtKB-KW"/>
</dbReference>
<dbReference type="InterPro" id="IPR002694">
    <property type="entry name" value="Znf_CHC2"/>
</dbReference>
<dbReference type="Pfam" id="PF08275">
    <property type="entry name" value="DNAG_N"/>
    <property type="match status" value="1"/>
</dbReference>
<dbReference type="Gene3D" id="1.10.860.10">
    <property type="entry name" value="DNAb Helicase, Chain A"/>
    <property type="match status" value="1"/>
</dbReference>
<name>A0A1W1VI27_9FIRM</name>
<protein>
    <recommendedName>
        <fullName evidence="12 13">DNA primase</fullName>
        <ecNumber evidence="12">2.7.7.101</ecNumber>
    </recommendedName>
</protein>
<keyword evidence="18" id="KW-1185">Reference proteome</keyword>
<comment type="cofactor">
    <cofactor evidence="12 13 14">
        <name>Zn(2+)</name>
        <dbReference type="ChEBI" id="CHEBI:29105"/>
    </cofactor>
    <text evidence="12 13 14">Binds 1 zinc ion per monomer.</text>
</comment>
<dbReference type="GO" id="GO:0006269">
    <property type="term" value="P:DNA replication, synthesis of primer"/>
    <property type="evidence" value="ECO:0007669"/>
    <property type="project" value="UniProtKB-UniRule"/>
</dbReference>
<evidence type="ECO:0000313" key="18">
    <source>
        <dbReference type="Proteomes" id="UP000192569"/>
    </source>
</evidence>
<dbReference type="Gene3D" id="3.90.980.10">
    <property type="entry name" value="DNA primase, catalytic core, N-terminal domain"/>
    <property type="match status" value="1"/>
</dbReference>
<dbReference type="RefSeq" id="WP_157109771.1">
    <property type="nucleotide sequence ID" value="NZ_LT838272.1"/>
</dbReference>
<feature type="coiled-coil region" evidence="15">
    <location>
        <begin position="557"/>
        <end position="603"/>
    </location>
</feature>
<dbReference type="GO" id="GO:0003677">
    <property type="term" value="F:DNA binding"/>
    <property type="evidence" value="ECO:0007669"/>
    <property type="project" value="UniProtKB-KW"/>
</dbReference>
<dbReference type="EC" id="2.7.7.101" evidence="12"/>
<evidence type="ECO:0000256" key="13">
    <source>
        <dbReference type="PIRNR" id="PIRNR002811"/>
    </source>
</evidence>
<keyword evidence="5 12" id="KW-0235">DNA replication</keyword>
<keyword evidence="11 12" id="KW-0804">Transcription</keyword>
<dbReference type="InterPro" id="IPR050219">
    <property type="entry name" value="DnaG_primase"/>
</dbReference>
<evidence type="ECO:0000256" key="10">
    <source>
        <dbReference type="ARBA" id="ARBA00023125"/>
    </source>
</evidence>
<dbReference type="Pfam" id="PF01807">
    <property type="entry name" value="Zn_ribbon_DnaG"/>
    <property type="match status" value="1"/>
</dbReference>
<evidence type="ECO:0000256" key="3">
    <source>
        <dbReference type="ARBA" id="ARBA00022679"/>
    </source>
</evidence>
<dbReference type="PANTHER" id="PTHR30313">
    <property type="entry name" value="DNA PRIMASE"/>
    <property type="match status" value="1"/>
</dbReference>
<evidence type="ECO:0000256" key="6">
    <source>
        <dbReference type="ARBA" id="ARBA00022723"/>
    </source>
</evidence>
<evidence type="ECO:0000256" key="1">
    <source>
        <dbReference type="ARBA" id="ARBA00022478"/>
    </source>
</evidence>
<comment type="catalytic activity">
    <reaction evidence="12">
        <text>ssDNA + n NTP = ssDNA/pppN(pN)n-1 hybrid + (n-1) diphosphate.</text>
        <dbReference type="EC" id="2.7.7.101"/>
    </reaction>
</comment>
<dbReference type="FunFam" id="3.40.1360.10:FF:000002">
    <property type="entry name" value="DNA primase"/>
    <property type="match status" value="1"/>
</dbReference>
<evidence type="ECO:0000256" key="9">
    <source>
        <dbReference type="ARBA" id="ARBA00022842"/>
    </source>
</evidence>
<dbReference type="SMART" id="SM00400">
    <property type="entry name" value="ZnF_CHCC"/>
    <property type="match status" value="1"/>
</dbReference>
<organism evidence="17 18">
    <name type="scientific">Thermanaeromonas toyohensis ToBE</name>
    <dbReference type="NCBI Taxonomy" id="698762"/>
    <lineage>
        <taxon>Bacteria</taxon>
        <taxon>Bacillati</taxon>
        <taxon>Bacillota</taxon>
        <taxon>Clostridia</taxon>
        <taxon>Neomoorellales</taxon>
        <taxon>Neomoorellaceae</taxon>
        <taxon>Thermanaeromonas</taxon>
    </lineage>
</organism>
<keyword evidence="2 12" id="KW-0639">Primosome</keyword>
<dbReference type="InterPro" id="IPR006171">
    <property type="entry name" value="TOPRIM_dom"/>
</dbReference>
<dbReference type="Gene3D" id="3.40.1360.10">
    <property type="match status" value="1"/>
</dbReference>
<comment type="similarity">
    <text evidence="12 13">Belongs to the DnaG primase family.</text>
</comment>
<dbReference type="InterPro" id="IPR036977">
    <property type="entry name" value="DNA_primase_Znf_CHC2"/>
</dbReference>
<reference evidence="17 18" key="1">
    <citation type="submission" date="2017-04" db="EMBL/GenBank/DDBJ databases">
        <authorList>
            <person name="Afonso C.L."/>
            <person name="Miller P.J."/>
            <person name="Scott M.A."/>
            <person name="Spackman E."/>
            <person name="Goraichik I."/>
            <person name="Dimitrov K.M."/>
            <person name="Suarez D.L."/>
            <person name="Swayne D.E."/>
        </authorList>
    </citation>
    <scope>NUCLEOTIDE SEQUENCE [LARGE SCALE GENOMIC DNA]</scope>
    <source>
        <strain evidence="17 18">ToBE</strain>
    </source>
</reference>
<evidence type="ECO:0000256" key="15">
    <source>
        <dbReference type="SAM" id="Coils"/>
    </source>
</evidence>
<evidence type="ECO:0000313" key="17">
    <source>
        <dbReference type="EMBL" id="SMB93035.1"/>
    </source>
</evidence>
<dbReference type="Gene3D" id="3.90.580.10">
    <property type="entry name" value="Zinc finger, CHC2-type domain"/>
    <property type="match status" value="1"/>
</dbReference>
<evidence type="ECO:0000256" key="2">
    <source>
        <dbReference type="ARBA" id="ARBA00022515"/>
    </source>
</evidence>
<dbReference type="EMBL" id="LT838272">
    <property type="protein sequence ID" value="SMB93035.1"/>
    <property type="molecule type" value="Genomic_DNA"/>
</dbReference>
<dbReference type="PIRSF" id="PIRSF002811">
    <property type="entry name" value="DnaG"/>
    <property type="match status" value="1"/>
</dbReference>
<evidence type="ECO:0000256" key="8">
    <source>
        <dbReference type="ARBA" id="ARBA00022833"/>
    </source>
</evidence>